<dbReference type="EMBL" id="AVOT02079687">
    <property type="protein sequence ID" value="MBW0566777.1"/>
    <property type="molecule type" value="Genomic_DNA"/>
</dbReference>
<protein>
    <submittedName>
        <fullName evidence="1">Uncharacterized protein</fullName>
    </submittedName>
</protein>
<comment type="caution">
    <text evidence="1">The sequence shown here is derived from an EMBL/GenBank/DDBJ whole genome shotgun (WGS) entry which is preliminary data.</text>
</comment>
<reference evidence="1" key="1">
    <citation type="submission" date="2021-03" db="EMBL/GenBank/DDBJ databases">
        <title>Draft genome sequence of rust myrtle Austropuccinia psidii MF-1, a brazilian biotype.</title>
        <authorList>
            <person name="Quecine M.C."/>
            <person name="Pachon D.M.R."/>
            <person name="Bonatelli M.L."/>
            <person name="Correr F.H."/>
            <person name="Franceschini L.M."/>
            <person name="Leite T.F."/>
            <person name="Margarido G.R.A."/>
            <person name="Almeida C.A."/>
            <person name="Ferrarezi J.A."/>
            <person name="Labate C.A."/>
        </authorList>
    </citation>
    <scope>NUCLEOTIDE SEQUENCE</scope>
    <source>
        <strain evidence="1">MF-1</strain>
    </source>
</reference>
<organism evidence="1 2">
    <name type="scientific">Austropuccinia psidii MF-1</name>
    <dbReference type="NCBI Taxonomy" id="1389203"/>
    <lineage>
        <taxon>Eukaryota</taxon>
        <taxon>Fungi</taxon>
        <taxon>Dikarya</taxon>
        <taxon>Basidiomycota</taxon>
        <taxon>Pucciniomycotina</taxon>
        <taxon>Pucciniomycetes</taxon>
        <taxon>Pucciniales</taxon>
        <taxon>Sphaerophragmiaceae</taxon>
        <taxon>Austropuccinia</taxon>
    </lineage>
</organism>
<name>A0A9Q3JS59_9BASI</name>
<dbReference type="Proteomes" id="UP000765509">
    <property type="component" value="Unassembled WGS sequence"/>
</dbReference>
<gene>
    <name evidence="1" type="ORF">O181_106492</name>
</gene>
<dbReference type="AlphaFoldDB" id="A0A9Q3JS59"/>
<accession>A0A9Q3JS59</accession>
<keyword evidence="2" id="KW-1185">Reference proteome</keyword>
<evidence type="ECO:0000313" key="2">
    <source>
        <dbReference type="Proteomes" id="UP000765509"/>
    </source>
</evidence>
<proteinExistence type="predicted"/>
<sequence length="130" mass="14290">MAPTEIYDINETSDGFKSVRVIEPPCINCQKKAVPCVESATARSTRYQSCNLGKRSFSQANHRFPENPRGLWRSIKKDGRFGLEAPADETPTSGYSNLTGSRMRVVQQCNITSSSWVNTGGPIPPKATPL</sequence>
<evidence type="ECO:0000313" key="1">
    <source>
        <dbReference type="EMBL" id="MBW0566777.1"/>
    </source>
</evidence>